<keyword evidence="1" id="KW-0808">Transferase</keyword>
<dbReference type="Pfam" id="PF13692">
    <property type="entry name" value="Glyco_trans_1_4"/>
    <property type="match status" value="1"/>
</dbReference>
<reference evidence="1 2" key="1">
    <citation type="submission" date="2019-09" db="EMBL/GenBank/DDBJ databases">
        <title>Draft genome sequences of 48 bacterial type strains from the CCUG.</title>
        <authorList>
            <person name="Tunovic T."/>
            <person name="Pineiro-Iglesias B."/>
            <person name="Unosson C."/>
            <person name="Inganas E."/>
            <person name="Ohlen M."/>
            <person name="Cardew S."/>
            <person name="Jensie-Markopoulos S."/>
            <person name="Salva-Serra F."/>
            <person name="Jaen-Luchoro D."/>
            <person name="Karlsson R."/>
            <person name="Svensson-Stadler L."/>
            <person name="Chun J."/>
            <person name="Moore E."/>
        </authorList>
    </citation>
    <scope>NUCLEOTIDE SEQUENCE [LARGE SCALE GENOMIC DNA]</scope>
    <source>
        <strain evidence="1 2">CCUG 30977</strain>
    </source>
</reference>
<protein>
    <submittedName>
        <fullName evidence="1">Glycosyltransferase family 4 protein</fullName>
    </submittedName>
</protein>
<dbReference type="RefSeq" id="WP_151124109.1">
    <property type="nucleotide sequence ID" value="NZ_CP088081.1"/>
</dbReference>
<dbReference type="GO" id="GO:0016740">
    <property type="term" value="F:transferase activity"/>
    <property type="evidence" value="ECO:0007669"/>
    <property type="project" value="UniProtKB-KW"/>
</dbReference>
<sequence>MSALLPPPRAPRVLLVTFNRLVPADQGNARRIMQLVRLYEAMGFEIDLLYHREEGLDPGLLRALQGRFGRVQLLESRASKRIGADHVCQLMDWYDPQLHAVASEMHRLRGYQVVHVNYVWYAPLLRHFGPEVLKVLDSHDIFADRALAYQQAGLAPAWFSTSLQQEDEAFAWADAVLAIQRDEARAMAARGHRHILFLPYLEPQVAPFTPRRPGAPLVLGYLGSGNDWNIRSLRAFLDAWQARPDRPPVQLLVAGGISRHLAEQPGVVRLGFVQELQTFYGAIDIAINPMVGGTGLKIKTVEPLCFGRPVLATPAGIQGLNEVWRLPVAESPEALAELLCRTLSGDATDTLAAWLAQAQATRMALDAQFDAQRQRFSRWLSRRLSLPLAG</sequence>
<keyword evidence="2" id="KW-1185">Reference proteome</keyword>
<evidence type="ECO:0000313" key="1">
    <source>
        <dbReference type="EMBL" id="KAB0582489.1"/>
    </source>
</evidence>
<dbReference type="AlphaFoldDB" id="A0A643FBL3"/>
<dbReference type="Gene3D" id="3.40.50.2000">
    <property type="entry name" value="Glycogen Phosphorylase B"/>
    <property type="match status" value="1"/>
</dbReference>
<name>A0A643FBL3_IDEDE</name>
<organism evidence="1 2">
    <name type="scientific">Ideonella dechloratans</name>
    <dbReference type="NCBI Taxonomy" id="36863"/>
    <lineage>
        <taxon>Bacteria</taxon>
        <taxon>Pseudomonadati</taxon>
        <taxon>Pseudomonadota</taxon>
        <taxon>Betaproteobacteria</taxon>
        <taxon>Burkholderiales</taxon>
        <taxon>Sphaerotilaceae</taxon>
        <taxon>Ideonella</taxon>
    </lineage>
</organism>
<dbReference type="Proteomes" id="UP000430120">
    <property type="component" value="Unassembled WGS sequence"/>
</dbReference>
<gene>
    <name evidence="1" type="ORF">F7Q92_10550</name>
</gene>
<accession>A0A643FBL3</accession>
<dbReference type="EMBL" id="VZPB01000021">
    <property type="protein sequence ID" value="KAB0582489.1"/>
    <property type="molecule type" value="Genomic_DNA"/>
</dbReference>
<dbReference type="SUPFAM" id="SSF53756">
    <property type="entry name" value="UDP-Glycosyltransferase/glycogen phosphorylase"/>
    <property type="match status" value="1"/>
</dbReference>
<dbReference type="OrthoDB" id="9807209at2"/>
<comment type="caution">
    <text evidence="1">The sequence shown here is derived from an EMBL/GenBank/DDBJ whole genome shotgun (WGS) entry which is preliminary data.</text>
</comment>
<proteinExistence type="predicted"/>
<evidence type="ECO:0000313" key="2">
    <source>
        <dbReference type="Proteomes" id="UP000430120"/>
    </source>
</evidence>